<dbReference type="RefSeq" id="WP_129032987.1">
    <property type="nucleotide sequence ID" value="NZ_CP059603.1"/>
</dbReference>
<reference evidence="5 6" key="1">
    <citation type="submission" date="2018-08" db="EMBL/GenBank/DDBJ databases">
        <title>Lactobacillus suantsai sp. nov., isolated from traditional fermented suan-tsai in Taiwan.</title>
        <authorList>
            <person name="Huang C.-H."/>
        </authorList>
    </citation>
    <scope>NUCLEOTIDE SEQUENCE [LARGE SCALE GENOMIC DNA]</scope>
    <source>
        <strain evidence="5 6">BCRC 12945</strain>
    </source>
</reference>
<dbReference type="Proteomes" id="UP000290602">
    <property type="component" value="Unassembled WGS sequence"/>
</dbReference>
<dbReference type="InterPro" id="IPR000432">
    <property type="entry name" value="DNA_mismatch_repair_MutS_C"/>
</dbReference>
<dbReference type="GO" id="GO:0005524">
    <property type="term" value="F:ATP binding"/>
    <property type="evidence" value="ECO:0007669"/>
    <property type="project" value="UniProtKB-KW"/>
</dbReference>
<dbReference type="AlphaFoldDB" id="A0A4Q0VG69"/>
<evidence type="ECO:0000256" key="1">
    <source>
        <dbReference type="ARBA" id="ARBA00022741"/>
    </source>
</evidence>
<dbReference type="GO" id="GO:0005829">
    <property type="term" value="C:cytosol"/>
    <property type="evidence" value="ECO:0007669"/>
    <property type="project" value="TreeGrafter"/>
</dbReference>
<dbReference type="InterPro" id="IPR045076">
    <property type="entry name" value="MutS"/>
</dbReference>
<protein>
    <recommendedName>
        <fullName evidence="4">DNA mismatch repair proteins mutS family domain-containing protein</fullName>
    </recommendedName>
</protein>
<dbReference type="GO" id="GO:0006298">
    <property type="term" value="P:mismatch repair"/>
    <property type="evidence" value="ECO:0007669"/>
    <property type="project" value="InterPro"/>
</dbReference>
<name>A0A4Q0VG69_9LACO</name>
<evidence type="ECO:0000256" key="3">
    <source>
        <dbReference type="ARBA" id="ARBA00023125"/>
    </source>
</evidence>
<dbReference type="Gene3D" id="3.40.50.300">
    <property type="entry name" value="P-loop containing nucleotide triphosphate hydrolases"/>
    <property type="match status" value="1"/>
</dbReference>
<dbReference type="SMART" id="SM00534">
    <property type="entry name" value="MUTSac"/>
    <property type="match status" value="1"/>
</dbReference>
<sequence length="513" mass="56887">MFNSLLFLDYQQQPPQIAADADFLNDLHLDQLLGTVRQQLAAPIAATLLQPLSNRAEIAYRQQVFTDLHQPAIREALATFATTMHRLDAQRIHLPHLFSAESRWINLVAVLGDTEDALTQLTTSLQAHSLTSQALLGLRTALQAYAQDPGTRTRLAAIAQAKVAVTNLTYRLEFHGRKVTVSAPPKAQATLSDQLAQTFQAVMQSPQDLKRDIQLKEPEPVGRLNNLQISVVNQLVKLYPAEFAVLQKFEHAYGSYQPTLFQRVAQEATFYLGWWQLEDRIQKALHVNFCLPTIITSGPESATASFDFDLAHNLLTTSDAELVTNDFRLAPTEQFLIISGPNQGGKTTYARMVGELVYLCRLGIPIPGTQATFKVRPKLATHFDRQESSQPLTGLLANDIDRIHQIIQAAVPGELVIMNELFSSTATQDAEALATQVLQRLTAKQAIGIYVTFLSSLADFPGTVSMMSQVTSDSRRTYKVVRQAIDDHAYATVLLARYQLTQSDLEGGTKHAR</sequence>
<gene>
    <name evidence="5" type="ORF">DXH47_08930</name>
</gene>
<evidence type="ECO:0000313" key="5">
    <source>
        <dbReference type="EMBL" id="RXI77545.1"/>
    </source>
</evidence>
<dbReference type="InterPro" id="IPR027417">
    <property type="entry name" value="P-loop_NTPase"/>
</dbReference>
<dbReference type="GO" id="GO:0140664">
    <property type="term" value="F:ATP-dependent DNA damage sensor activity"/>
    <property type="evidence" value="ECO:0007669"/>
    <property type="project" value="InterPro"/>
</dbReference>
<evidence type="ECO:0000259" key="4">
    <source>
        <dbReference type="SMART" id="SM00534"/>
    </source>
</evidence>
<evidence type="ECO:0000313" key="6">
    <source>
        <dbReference type="Proteomes" id="UP000290602"/>
    </source>
</evidence>
<dbReference type="Pfam" id="PF00488">
    <property type="entry name" value="MutS_V"/>
    <property type="match status" value="1"/>
</dbReference>
<dbReference type="SUPFAM" id="SSF52540">
    <property type="entry name" value="P-loop containing nucleoside triphosphate hydrolases"/>
    <property type="match status" value="1"/>
</dbReference>
<keyword evidence="2" id="KW-0067">ATP-binding</keyword>
<feature type="domain" description="DNA mismatch repair proteins mutS family" evidence="4">
    <location>
        <begin position="333"/>
        <end position="513"/>
    </location>
</feature>
<dbReference type="OrthoDB" id="9808166at2"/>
<organism evidence="5 6">
    <name type="scientific">Levilactobacillus suantsaii</name>
    <dbReference type="NCBI Taxonomy" id="2292255"/>
    <lineage>
        <taxon>Bacteria</taxon>
        <taxon>Bacillati</taxon>
        <taxon>Bacillota</taxon>
        <taxon>Bacilli</taxon>
        <taxon>Lactobacillales</taxon>
        <taxon>Lactobacillaceae</taxon>
        <taxon>Levilactobacillus</taxon>
    </lineage>
</organism>
<keyword evidence="3" id="KW-0238">DNA-binding</keyword>
<accession>A0A4Q0VG69</accession>
<dbReference type="PANTHER" id="PTHR11361">
    <property type="entry name" value="DNA MISMATCH REPAIR PROTEIN MUTS FAMILY MEMBER"/>
    <property type="match status" value="1"/>
</dbReference>
<proteinExistence type="predicted"/>
<dbReference type="PANTHER" id="PTHR11361:SF34">
    <property type="entry name" value="DNA MISMATCH REPAIR PROTEIN MSH1, MITOCHONDRIAL"/>
    <property type="match status" value="1"/>
</dbReference>
<evidence type="ECO:0000256" key="2">
    <source>
        <dbReference type="ARBA" id="ARBA00022840"/>
    </source>
</evidence>
<dbReference type="GO" id="GO:0030983">
    <property type="term" value="F:mismatched DNA binding"/>
    <property type="evidence" value="ECO:0007669"/>
    <property type="project" value="InterPro"/>
</dbReference>
<dbReference type="EMBL" id="QXIL01000020">
    <property type="protein sequence ID" value="RXI77545.1"/>
    <property type="molecule type" value="Genomic_DNA"/>
</dbReference>
<keyword evidence="1" id="KW-0547">Nucleotide-binding</keyword>
<comment type="caution">
    <text evidence="5">The sequence shown here is derived from an EMBL/GenBank/DDBJ whole genome shotgun (WGS) entry which is preliminary data.</text>
</comment>
<keyword evidence="6" id="KW-1185">Reference proteome</keyword>